<gene>
    <name evidence="1" type="ORF">DWQ54_02240</name>
</gene>
<evidence type="ECO:0000313" key="1">
    <source>
        <dbReference type="EMBL" id="REJ44372.1"/>
    </source>
</evidence>
<dbReference type="AlphaFoldDB" id="A0A3E0LB93"/>
<sequence length="76" mass="8607">MGNSRQPNRQDQRTATHCLHHRTLTHSCNQSAWCVPQKSITGAVGTTLGNAPYGDLFYQHSRLFIPLETNRTVTFH</sequence>
<protein>
    <submittedName>
        <fullName evidence="1">Uncharacterized protein</fullName>
    </submittedName>
</protein>
<accession>A0A3E0LB93</accession>
<reference evidence="1 2" key="1">
    <citation type="submission" date="2017-10" db="EMBL/GenBank/DDBJ databases">
        <title>A large-scale comparative metagenomic study reveals the eutrophication-driven functional interactions in six Microcystis-epibionts communities.</title>
        <authorList>
            <person name="Li Q."/>
            <person name="Lin F."/>
        </authorList>
    </citation>
    <scope>NUCLEOTIDE SEQUENCE [LARGE SCALE GENOMIC DNA]</scope>
    <source>
        <strain evidence="1">TF09</strain>
    </source>
</reference>
<dbReference type="Proteomes" id="UP000256873">
    <property type="component" value="Unassembled WGS sequence"/>
</dbReference>
<dbReference type="EMBL" id="QQWC01000001">
    <property type="protein sequence ID" value="REJ44372.1"/>
    <property type="molecule type" value="Genomic_DNA"/>
</dbReference>
<proteinExistence type="predicted"/>
<organism evidence="1 2">
    <name type="scientific">Microcystis flos-aquae TF09</name>
    <dbReference type="NCBI Taxonomy" id="2060473"/>
    <lineage>
        <taxon>Bacteria</taxon>
        <taxon>Bacillati</taxon>
        <taxon>Cyanobacteriota</taxon>
        <taxon>Cyanophyceae</taxon>
        <taxon>Oscillatoriophycideae</taxon>
        <taxon>Chroococcales</taxon>
        <taxon>Microcystaceae</taxon>
        <taxon>Microcystis</taxon>
    </lineage>
</organism>
<comment type="caution">
    <text evidence="1">The sequence shown here is derived from an EMBL/GenBank/DDBJ whole genome shotgun (WGS) entry which is preliminary data.</text>
</comment>
<name>A0A3E0LB93_9CHRO</name>
<evidence type="ECO:0000313" key="2">
    <source>
        <dbReference type="Proteomes" id="UP000256873"/>
    </source>
</evidence>